<evidence type="ECO:0000313" key="1">
    <source>
        <dbReference type="EMBL" id="KAI4325641.1"/>
    </source>
</evidence>
<keyword evidence="2" id="KW-1185">Reference proteome</keyword>
<dbReference type="EMBL" id="CM042888">
    <property type="protein sequence ID" value="KAI4325641.1"/>
    <property type="molecule type" value="Genomic_DNA"/>
</dbReference>
<dbReference type="Proteomes" id="UP001057402">
    <property type="component" value="Chromosome 9"/>
</dbReference>
<comment type="caution">
    <text evidence="1">The sequence shown here is derived from an EMBL/GenBank/DDBJ whole genome shotgun (WGS) entry which is preliminary data.</text>
</comment>
<accession>A0ACB9MNG3</accession>
<gene>
    <name evidence="1" type="ORF">MLD38_031023</name>
</gene>
<evidence type="ECO:0000313" key="2">
    <source>
        <dbReference type="Proteomes" id="UP001057402"/>
    </source>
</evidence>
<organism evidence="1 2">
    <name type="scientific">Melastoma candidum</name>
    <dbReference type="NCBI Taxonomy" id="119954"/>
    <lineage>
        <taxon>Eukaryota</taxon>
        <taxon>Viridiplantae</taxon>
        <taxon>Streptophyta</taxon>
        <taxon>Embryophyta</taxon>
        <taxon>Tracheophyta</taxon>
        <taxon>Spermatophyta</taxon>
        <taxon>Magnoliopsida</taxon>
        <taxon>eudicotyledons</taxon>
        <taxon>Gunneridae</taxon>
        <taxon>Pentapetalae</taxon>
        <taxon>rosids</taxon>
        <taxon>malvids</taxon>
        <taxon>Myrtales</taxon>
        <taxon>Melastomataceae</taxon>
        <taxon>Melastomatoideae</taxon>
        <taxon>Melastomateae</taxon>
        <taxon>Melastoma</taxon>
    </lineage>
</organism>
<name>A0ACB9MNG3_9MYRT</name>
<reference evidence="2" key="1">
    <citation type="journal article" date="2023" name="Front. Plant Sci.">
        <title>Chromosomal-level genome assembly of Melastoma candidum provides insights into trichome evolution.</title>
        <authorList>
            <person name="Zhong Y."/>
            <person name="Wu W."/>
            <person name="Sun C."/>
            <person name="Zou P."/>
            <person name="Liu Y."/>
            <person name="Dai S."/>
            <person name="Zhou R."/>
        </authorList>
    </citation>
    <scope>NUCLEOTIDE SEQUENCE [LARGE SCALE GENOMIC DNA]</scope>
</reference>
<proteinExistence type="predicted"/>
<sequence length="148" mass="16666">MAMIMGLCGVGRIRDAPNLFYRMRQNGCDPDAITLGDVVDGFCRVGDFDGVYEAMHMLEKDGVVLGKQGYTSCFRWLLEARRIDEAISWYWRMCSEGVKPDEQLCAVMIKGLGCVRQASFVMLLYCCPGWMSVGISSCYSFFSAFWSV</sequence>
<protein>
    <submittedName>
        <fullName evidence="1">Uncharacterized protein</fullName>
    </submittedName>
</protein>